<dbReference type="GO" id="GO:0005524">
    <property type="term" value="F:ATP binding"/>
    <property type="evidence" value="ECO:0007669"/>
    <property type="project" value="InterPro"/>
</dbReference>
<accession>A0A069D4H1</accession>
<comment type="caution">
    <text evidence="2">The sequence shown here is derived from an EMBL/GenBank/DDBJ whole genome shotgun (WGS) entry which is preliminary data.</text>
</comment>
<evidence type="ECO:0000313" key="3">
    <source>
        <dbReference type="Proteomes" id="UP000027601"/>
    </source>
</evidence>
<dbReference type="GO" id="GO:0030983">
    <property type="term" value="F:mismatched DNA binding"/>
    <property type="evidence" value="ECO:0007669"/>
    <property type="project" value="InterPro"/>
</dbReference>
<sequence length="110" mass="12642">MNMKQAAKMKMLKEMKSRRGTNTLILFRNGDYYEAYDKDAEIIGKVFTLETFIEDELKTVRFQASDIEEYSNRLLDAGHAVCISEMRDESGSFVINIAQEENGQDSTDNQ</sequence>
<dbReference type="STRING" id="1121097.GCA_000428125_01527"/>
<name>A0A069D4H1_9BACE</name>
<dbReference type="SUPFAM" id="SSF55271">
    <property type="entry name" value="DNA repair protein MutS, domain I"/>
    <property type="match status" value="1"/>
</dbReference>
<evidence type="ECO:0000259" key="1">
    <source>
        <dbReference type="Pfam" id="PF01624"/>
    </source>
</evidence>
<dbReference type="eggNOG" id="ENOG50349DB">
    <property type="taxonomic scope" value="Bacteria"/>
</dbReference>
<dbReference type="GO" id="GO:0006298">
    <property type="term" value="P:mismatch repair"/>
    <property type="evidence" value="ECO:0007669"/>
    <property type="project" value="InterPro"/>
</dbReference>
<dbReference type="Proteomes" id="UP000027601">
    <property type="component" value="Unassembled WGS sequence"/>
</dbReference>
<protein>
    <recommendedName>
        <fullName evidence="1">DNA mismatch repair protein MutS-like N-terminal domain-containing protein</fullName>
    </recommendedName>
</protein>
<dbReference type="Pfam" id="PF01624">
    <property type="entry name" value="MutS_I"/>
    <property type="match status" value="1"/>
</dbReference>
<feature type="domain" description="DNA mismatch repair protein MutS-like N-terminal" evidence="1">
    <location>
        <begin position="9"/>
        <end position="88"/>
    </location>
</feature>
<dbReference type="InterPro" id="IPR016151">
    <property type="entry name" value="DNA_mismatch_repair_MutS_N"/>
</dbReference>
<dbReference type="AlphaFoldDB" id="A0A069D4H1"/>
<reference evidence="2 3" key="1">
    <citation type="journal article" date="2015" name="Microbes Environ.">
        <title>Distribution and evolution of nitrogen fixation genes in the phylum bacteroidetes.</title>
        <authorList>
            <person name="Inoue J."/>
            <person name="Oshima K."/>
            <person name="Suda W."/>
            <person name="Sakamoto M."/>
            <person name="Iino T."/>
            <person name="Noda S."/>
            <person name="Hongoh Y."/>
            <person name="Hattori M."/>
            <person name="Ohkuma M."/>
        </authorList>
    </citation>
    <scope>NUCLEOTIDE SEQUENCE [LARGE SCALE GENOMIC DNA]</scope>
    <source>
        <strain evidence="2 3">JCM 15093</strain>
    </source>
</reference>
<dbReference type="InterPro" id="IPR007695">
    <property type="entry name" value="DNA_mismatch_repair_MutS-lik_N"/>
</dbReference>
<dbReference type="Gene3D" id="3.40.1170.10">
    <property type="entry name" value="DNA repair protein MutS, domain I"/>
    <property type="match status" value="1"/>
</dbReference>
<dbReference type="EMBL" id="BAJS01000029">
    <property type="protein sequence ID" value="GAK37788.1"/>
    <property type="molecule type" value="Genomic_DNA"/>
</dbReference>
<keyword evidence="3" id="KW-1185">Reference proteome</keyword>
<proteinExistence type="predicted"/>
<gene>
    <name evidence="2" type="ORF">JCM15093_3067</name>
</gene>
<organism evidence="2 3">
    <name type="scientific">Bacteroides graminisolvens DSM 19988 = JCM 15093</name>
    <dbReference type="NCBI Taxonomy" id="1121097"/>
    <lineage>
        <taxon>Bacteria</taxon>
        <taxon>Pseudomonadati</taxon>
        <taxon>Bacteroidota</taxon>
        <taxon>Bacteroidia</taxon>
        <taxon>Bacteroidales</taxon>
        <taxon>Bacteroidaceae</taxon>
        <taxon>Bacteroides</taxon>
    </lineage>
</organism>
<evidence type="ECO:0000313" key="2">
    <source>
        <dbReference type="EMBL" id="GAK37788.1"/>
    </source>
</evidence>